<dbReference type="PRINTS" id="PR00984">
    <property type="entry name" value="TRNASYNTHILE"/>
</dbReference>
<feature type="domain" description="Aminoacyl-tRNA synthetase class Ia" evidence="8">
    <location>
        <begin position="113"/>
        <end position="376"/>
    </location>
</feature>
<dbReference type="Pfam" id="PF08264">
    <property type="entry name" value="Anticodon_1"/>
    <property type="match status" value="1"/>
</dbReference>
<evidence type="ECO:0000256" key="5">
    <source>
        <dbReference type="ARBA" id="ARBA00022917"/>
    </source>
</evidence>
<dbReference type="CDD" id="cd07961">
    <property type="entry name" value="Anticodon_Ia_Ile_ABEc"/>
    <property type="match status" value="1"/>
</dbReference>
<proteinExistence type="predicted"/>
<evidence type="ECO:0000256" key="2">
    <source>
        <dbReference type="ARBA" id="ARBA00022598"/>
    </source>
</evidence>
<dbReference type="GO" id="GO:0002161">
    <property type="term" value="F:aminoacyl-tRNA deacylase activity"/>
    <property type="evidence" value="ECO:0007669"/>
    <property type="project" value="InterPro"/>
</dbReference>
<dbReference type="SUPFAM" id="SSF52374">
    <property type="entry name" value="Nucleotidylyl transferase"/>
    <property type="match status" value="1"/>
</dbReference>
<dbReference type="Gene3D" id="1.10.730.10">
    <property type="entry name" value="Isoleucyl-tRNA Synthetase, Domain 1"/>
    <property type="match status" value="1"/>
</dbReference>
<evidence type="ECO:0000259" key="8">
    <source>
        <dbReference type="Pfam" id="PF00133"/>
    </source>
</evidence>
<dbReference type="EC" id="6.1.1.5" evidence="1"/>
<dbReference type="GO" id="GO:0000049">
    <property type="term" value="F:tRNA binding"/>
    <property type="evidence" value="ECO:0007669"/>
    <property type="project" value="InterPro"/>
</dbReference>
<dbReference type="SUPFAM" id="SSF50677">
    <property type="entry name" value="ValRS/IleRS/LeuRS editing domain"/>
    <property type="match status" value="1"/>
</dbReference>
<dbReference type="GO" id="GO:0006428">
    <property type="term" value="P:isoleucyl-tRNA aminoacylation"/>
    <property type="evidence" value="ECO:0007669"/>
    <property type="project" value="InterPro"/>
</dbReference>
<keyword evidence="6" id="KW-0030">Aminoacyl-tRNA synthetase</keyword>
<comment type="caution">
    <text evidence="10">The sequence shown here is derived from an EMBL/GenBank/DDBJ whole genome shotgun (WGS) entry which is preliminary data.</text>
</comment>
<dbReference type="InterPro" id="IPR014729">
    <property type="entry name" value="Rossmann-like_a/b/a_fold"/>
</dbReference>
<dbReference type="InterPro" id="IPR002301">
    <property type="entry name" value="Ile-tRNA-ligase"/>
</dbReference>
<evidence type="ECO:0000256" key="6">
    <source>
        <dbReference type="ARBA" id="ARBA00023146"/>
    </source>
</evidence>
<evidence type="ECO:0000313" key="10">
    <source>
        <dbReference type="EMBL" id="KKL88428.1"/>
    </source>
</evidence>
<name>A0A0F9FQC7_9ZZZZ</name>
<evidence type="ECO:0000256" key="1">
    <source>
        <dbReference type="ARBA" id="ARBA00013165"/>
    </source>
</evidence>
<dbReference type="GO" id="GO:0004822">
    <property type="term" value="F:isoleucine-tRNA ligase activity"/>
    <property type="evidence" value="ECO:0007669"/>
    <property type="project" value="UniProtKB-EC"/>
</dbReference>
<evidence type="ECO:0000256" key="3">
    <source>
        <dbReference type="ARBA" id="ARBA00022741"/>
    </source>
</evidence>
<dbReference type="InterPro" id="IPR002300">
    <property type="entry name" value="aa-tRNA-synth_Ia"/>
</dbReference>
<feature type="non-terminal residue" evidence="10">
    <location>
        <position position="1"/>
    </location>
</feature>
<reference evidence="10" key="1">
    <citation type="journal article" date="2015" name="Nature">
        <title>Complex archaea that bridge the gap between prokaryotes and eukaryotes.</title>
        <authorList>
            <person name="Spang A."/>
            <person name="Saw J.H."/>
            <person name="Jorgensen S.L."/>
            <person name="Zaremba-Niedzwiedzka K."/>
            <person name="Martijn J."/>
            <person name="Lind A.E."/>
            <person name="van Eijk R."/>
            <person name="Schleper C."/>
            <person name="Guy L."/>
            <person name="Ettema T.J."/>
        </authorList>
    </citation>
    <scope>NUCLEOTIDE SEQUENCE</scope>
</reference>
<dbReference type="Gene3D" id="3.40.50.620">
    <property type="entry name" value="HUPs"/>
    <property type="match status" value="1"/>
</dbReference>
<dbReference type="InterPro" id="IPR023586">
    <property type="entry name" value="Ile-tRNA-ligase_type2"/>
</dbReference>
<dbReference type="InterPro" id="IPR009008">
    <property type="entry name" value="Val/Leu/Ile-tRNA-synth_edit"/>
</dbReference>
<dbReference type="Pfam" id="PF00133">
    <property type="entry name" value="tRNA-synt_1"/>
    <property type="match status" value="1"/>
</dbReference>
<organism evidence="10">
    <name type="scientific">marine sediment metagenome</name>
    <dbReference type="NCBI Taxonomy" id="412755"/>
    <lineage>
        <taxon>unclassified sequences</taxon>
        <taxon>metagenomes</taxon>
        <taxon>ecological metagenomes</taxon>
    </lineage>
</organism>
<gene>
    <name evidence="10" type="ORF">LCGC14_1924800</name>
</gene>
<dbReference type="SUPFAM" id="SSF47323">
    <property type="entry name" value="Anticodon-binding domain of a subclass of class I aminoacyl-tRNA synthetases"/>
    <property type="match status" value="1"/>
</dbReference>
<evidence type="ECO:0000256" key="4">
    <source>
        <dbReference type="ARBA" id="ARBA00022840"/>
    </source>
</evidence>
<accession>A0A0F9FQC7</accession>
<protein>
    <recommendedName>
        <fullName evidence="1">isoleucine--tRNA ligase</fullName>
        <ecNumber evidence="1">6.1.1.5</ecNumber>
    </recommendedName>
</protein>
<dbReference type="PANTHER" id="PTHR42780">
    <property type="entry name" value="SOLEUCYL-TRNA SYNTHETASE"/>
    <property type="match status" value="1"/>
</dbReference>
<dbReference type="InterPro" id="IPR033709">
    <property type="entry name" value="Anticodon_Ile_ABEc"/>
</dbReference>
<sequence length="769" mass="89511">GEDLEGMKYIHPLLEEVPYQKELSEQSEKVHSIILSEEYVSASEGVGLVHSAPGHGPEDFEVGVANKIPVFTPVDIRGVYTKEAGLFEGKFVFDANSEILNLLKKKGTLIFTSEIEHEYAHCWRCDSKLVYRATNQWFFKTESLIPELLEKNKEIYWVPEWAGKRWFKSWLSTLKDWCISRQRFWGVPLSVWICDNENCGDIIVIGSGQELKKFAGKCPEDLHRPWIDEITWQCKKCNMGIKKRISDILDVWLDSGSVMWAAQEIYDGKTHFDTWAPANFILEGKDQIRGWFNSLLCSAMVSSNRKNYEACYMHGWTLRNKLKMSKSKGSQILPEDLINGTVQELKKNKSYSSIKGIETFRFYAIGVTQPGRDFNFNVKEYADTYKIINIIWNVYVYANEKYNLAEFDPSKVDFNESSLNKLDKWIISRTHSTIKKITELADSYKLPWITGELRDLLVNDISRWYIMLNREKLDIYSEDPNKHIIMLVLFKILFNVLLMLAPINPMISEEIFQKMFKPHLNSLALEETESIHLQNWPKFNEDKIDTELEKQMQFVRDLTESVRALKEENKIRLRWPNRKIIIEPKEDMPEIVLPDIIKKIGNVKELEIKKSVQNIAKLPKTETKYCIIYLDTSVDDKLLSERVVNDLLRNIQFTRKKNGFKINNKILLDIGTNTEYLRNFLKKYQDLITVKTNVENLKIISGELTKEEGKVFGKLNICPNHNCSASLKDNLILKLQKKRILQCPYCSSDLGENNVKLITFNFKKNYSIS</sequence>
<comment type="catalytic activity">
    <reaction evidence="7">
        <text>tRNA(Ile) + L-isoleucine + ATP = L-isoleucyl-tRNA(Ile) + AMP + diphosphate</text>
        <dbReference type="Rhea" id="RHEA:11060"/>
        <dbReference type="Rhea" id="RHEA-COMP:9666"/>
        <dbReference type="Rhea" id="RHEA-COMP:9695"/>
        <dbReference type="ChEBI" id="CHEBI:30616"/>
        <dbReference type="ChEBI" id="CHEBI:33019"/>
        <dbReference type="ChEBI" id="CHEBI:58045"/>
        <dbReference type="ChEBI" id="CHEBI:78442"/>
        <dbReference type="ChEBI" id="CHEBI:78528"/>
        <dbReference type="ChEBI" id="CHEBI:456215"/>
        <dbReference type="EC" id="6.1.1.5"/>
    </reaction>
</comment>
<keyword evidence="2" id="KW-0436">Ligase</keyword>
<feature type="domain" description="Methionyl/Valyl/Leucyl/Isoleucyl-tRNA synthetase anticodon-binding" evidence="9">
    <location>
        <begin position="423"/>
        <end position="580"/>
    </location>
</feature>
<dbReference type="AlphaFoldDB" id="A0A0F9FQC7"/>
<dbReference type="Pfam" id="PF19302">
    <property type="entry name" value="DUF5915"/>
    <property type="match status" value="1"/>
</dbReference>
<keyword evidence="3" id="KW-0547">Nucleotide-binding</keyword>
<keyword evidence="4" id="KW-0067">ATP-binding</keyword>
<dbReference type="InterPro" id="IPR013155">
    <property type="entry name" value="M/V/L/I-tRNA-synth_anticd-bd"/>
</dbReference>
<dbReference type="PANTHER" id="PTHR42780:SF1">
    <property type="entry name" value="ISOLEUCINE--TRNA LIGASE, CYTOPLASMIC"/>
    <property type="match status" value="1"/>
</dbReference>
<dbReference type="EMBL" id="LAZR01020568">
    <property type="protein sequence ID" value="KKL88428.1"/>
    <property type="molecule type" value="Genomic_DNA"/>
</dbReference>
<evidence type="ECO:0000259" key="9">
    <source>
        <dbReference type="Pfam" id="PF08264"/>
    </source>
</evidence>
<dbReference type="GO" id="GO:0005524">
    <property type="term" value="F:ATP binding"/>
    <property type="evidence" value="ECO:0007669"/>
    <property type="project" value="UniProtKB-KW"/>
</dbReference>
<evidence type="ECO:0000256" key="7">
    <source>
        <dbReference type="ARBA" id="ARBA00048359"/>
    </source>
</evidence>
<dbReference type="InterPro" id="IPR009080">
    <property type="entry name" value="tRNAsynth_Ia_anticodon-bd"/>
</dbReference>
<keyword evidence="5" id="KW-0648">Protein biosynthesis</keyword>